<evidence type="ECO:0000313" key="1">
    <source>
        <dbReference type="EMBL" id="OGE30707.1"/>
    </source>
</evidence>
<comment type="caution">
    <text evidence="1">The sequence shown here is derived from an EMBL/GenBank/DDBJ whole genome shotgun (WGS) entry which is preliminary data.</text>
</comment>
<organism evidence="1 2">
    <name type="scientific">Candidatus Daviesbacteria bacterium RIFCSPHIGHO2_02_FULL_36_13</name>
    <dbReference type="NCBI Taxonomy" id="1797768"/>
    <lineage>
        <taxon>Bacteria</taxon>
        <taxon>Candidatus Daviesiibacteriota</taxon>
    </lineage>
</organism>
<accession>A0A1F5JPZ9</accession>
<sequence length="150" mass="16862">MEQQPKISILYDGAYSSQLNWRTDRLAEFANKSDLRTNVYIVTGDEIDRPQVNILGDTLAWSNILSAANPFVKPSGLGRPSNVVHGYSDDKMDATIVVNHQVLLERTKTQNDGRVDAQIYTRLINNEVGAGLRRILLAEKFDLLNTLEVF</sequence>
<dbReference type="AlphaFoldDB" id="A0A1F5JPZ9"/>
<dbReference type="EMBL" id="MFCV01000044">
    <property type="protein sequence ID" value="OGE30707.1"/>
    <property type="molecule type" value="Genomic_DNA"/>
</dbReference>
<reference evidence="1 2" key="1">
    <citation type="journal article" date="2016" name="Nat. Commun.">
        <title>Thousands of microbial genomes shed light on interconnected biogeochemical processes in an aquifer system.</title>
        <authorList>
            <person name="Anantharaman K."/>
            <person name="Brown C.T."/>
            <person name="Hug L.A."/>
            <person name="Sharon I."/>
            <person name="Castelle C.J."/>
            <person name="Probst A.J."/>
            <person name="Thomas B.C."/>
            <person name="Singh A."/>
            <person name="Wilkins M.J."/>
            <person name="Karaoz U."/>
            <person name="Brodie E.L."/>
            <person name="Williams K.H."/>
            <person name="Hubbard S.S."/>
            <person name="Banfield J.F."/>
        </authorList>
    </citation>
    <scope>NUCLEOTIDE SEQUENCE [LARGE SCALE GENOMIC DNA]</scope>
</reference>
<evidence type="ECO:0000313" key="2">
    <source>
        <dbReference type="Proteomes" id="UP000176902"/>
    </source>
</evidence>
<gene>
    <name evidence="1" type="ORF">A3C59_03255</name>
</gene>
<protein>
    <submittedName>
        <fullName evidence="1">Uncharacterized protein</fullName>
    </submittedName>
</protein>
<name>A0A1F5JPZ9_9BACT</name>
<dbReference type="Proteomes" id="UP000176902">
    <property type="component" value="Unassembled WGS sequence"/>
</dbReference>
<dbReference type="STRING" id="1797768.A3C59_03255"/>
<proteinExistence type="predicted"/>